<dbReference type="PANTHER" id="PTHR47861">
    <property type="entry name" value="FKBP-TYPE PEPTIDYL-PROLYL CIS-TRANS ISOMERASE SLYD"/>
    <property type="match status" value="1"/>
</dbReference>
<dbReference type="InterPro" id="IPR001179">
    <property type="entry name" value="PPIase_FKBP_dom"/>
</dbReference>
<protein>
    <recommendedName>
        <fullName evidence="10">Peptidyl-prolyl cis-trans isomerase</fullName>
        <ecNumber evidence="10">5.2.1.8</ecNumber>
    </recommendedName>
</protein>
<reference evidence="12 13" key="1">
    <citation type="journal article" date="2025" name="Int. J. Syst. Evol. Microbiol.">
        <title>Desulfovibrio falkowii sp. nov., Porphyromonas miyakawae sp. nov., Mediterraneibacter flintii sp. nov. and Owariibacterium komagatae gen. nov., sp. nov., isolated from human faeces.</title>
        <authorList>
            <person name="Hamaguchi T."/>
            <person name="Ohara M."/>
            <person name="Hisatomi A."/>
            <person name="Sekiguchi K."/>
            <person name="Takeda J.I."/>
            <person name="Ueyama J."/>
            <person name="Ito M."/>
            <person name="Nishiwaki H."/>
            <person name="Ogi T."/>
            <person name="Hirayama M."/>
            <person name="Ohkuma M."/>
            <person name="Sakamoto M."/>
            <person name="Ohno K."/>
        </authorList>
    </citation>
    <scope>NUCLEOTIDE SEQUENCE [LARGE SCALE GENOMIC DNA]</scope>
    <source>
        <strain evidence="12 13">13CB11C</strain>
    </source>
</reference>
<evidence type="ECO:0000256" key="4">
    <source>
        <dbReference type="ARBA" id="ARBA00022490"/>
    </source>
</evidence>
<keyword evidence="7 9" id="KW-0413">Isomerase</keyword>
<dbReference type="Proteomes" id="UP001628220">
    <property type="component" value="Unassembled WGS sequence"/>
</dbReference>
<name>A0ABQ0E103_9PORP</name>
<evidence type="ECO:0000259" key="11">
    <source>
        <dbReference type="PROSITE" id="PS50059"/>
    </source>
</evidence>
<evidence type="ECO:0000256" key="6">
    <source>
        <dbReference type="ARBA" id="ARBA00023186"/>
    </source>
</evidence>
<dbReference type="SUPFAM" id="SSF54534">
    <property type="entry name" value="FKBP-like"/>
    <property type="match status" value="1"/>
</dbReference>
<sequence length="198" mass="21470">MPIQKDHYVACSYDLYLGEKNDDNLIEKATAEAPLIYIQGIGMMLPLFEEKLEGLNEGDNFDFTLKPEEAYGEVREDMILKLPKSIFSDASGNFDAANVQPGRTLPMMTSDGHHIQGAVVEVTEEEVEMDFNHPLAGETLHFIGSVITARPATDEDRAKIEAMNHSSGEGCGCGCGDDCGCGDEHDCNCGNSGCSSCH</sequence>
<evidence type="ECO:0000256" key="3">
    <source>
        <dbReference type="ARBA" id="ARBA00006577"/>
    </source>
</evidence>
<evidence type="ECO:0000256" key="7">
    <source>
        <dbReference type="ARBA" id="ARBA00023235"/>
    </source>
</evidence>
<keyword evidence="5 9" id="KW-0697">Rotamase</keyword>
<dbReference type="GO" id="GO:0016853">
    <property type="term" value="F:isomerase activity"/>
    <property type="evidence" value="ECO:0007669"/>
    <property type="project" value="UniProtKB-KW"/>
</dbReference>
<evidence type="ECO:0000256" key="5">
    <source>
        <dbReference type="ARBA" id="ARBA00023110"/>
    </source>
</evidence>
<evidence type="ECO:0000256" key="2">
    <source>
        <dbReference type="ARBA" id="ARBA00004496"/>
    </source>
</evidence>
<keyword evidence="4" id="KW-0963">Cytoplasm</keyword>
<comment type="subcellular location">
    <subcellularLocation>
        <location evidence="2">Cytoplasm</location>
    </subcellularLocation>
</comment>
<proteinExistence type="inferred from homology"/>
<comment type="caution">
    <text evidence="12">The sequence shown here is derived from an EMBL/GenBank/DDBJ whole genome shotgun (WGS) entry which is preliminary data.</text>
</comment>
<comment type="similarity">
    <text evidence="3 10">Belongs to the FKBP-type PPIase family.</text>
</comment>
<feature type="domain" description="PPIase FKBP-type" evidence="11">
    <location>
        <begin position="7"/>
        <end position="85"/>
    </location>
</feature>
<dbReference type="InterPro" id="IPR046357">
    <property type="entry name" value="PPIase_dom_sf"/>
</dbReference>
<evidence type="ECO:0000256" key="1">
    <source>
        <dbReference type="ARBA" id="ARBA00000971"/>
    </source>
</evidence>
<comment type="function">
    <text evidence="8">Also involved in hydrogenase metallocenter assembly, probably by participating in the nickel insertion step. This function in hydrogenase biosynthesis requires chaperone activity and the presence of the metal-binding domain, but not PPIase activity.</text>
</comment>
<evidence type="ECO:0000256" key="8">
    <source>
        <dbReference type="ARBA" id="ARBA00037071"/>
    </source>
</evidence>
<dbReference type="PANTHER" id="PTHR47861:SF3">
    <property type="entry name" value="FKBP-TYPE PEPTIDYL-PROLYL CIS-TRANS ISOMERASE SLYD"/>
    <property type="match status" value="1"/>
</dbReference>
<dbReference type="PROSITE" id="PS50059">
    <property type="entry name" value="FKBP_PPIASE"/>
    <property type="match status" value="1"/>
</dbReference>
<gene>
    <name evidence="12" type="ORF">Tsumi_04990</name>
</gene>
<evidence type="ECO:0000256" key="9">
    <source>
        <dbReference type="PROSITE-ProRule" id="PRU00277"/>
    </source>
</evidence>
<dbReference type="InterPro" id="IPR048261">
    <property type="entry name" value="SlpA/SlyD-like_ins_sf"/>
</dbReference>
<evidence type="ECO:0000313" key="13">
    <source>
        <dbReference type="Proteomes" id="UP001628220"/>
    </source>
</evidence>
<dbReference type="RefSeq" id="WP_411915206.1">
    <property type="nucleotide sequence ID" value="NZ_BAAFSF010000001.1"/>
</dbReference>
<evidence type="ECO:0000256" key="10">
    <source>
        <dbReference type="RuleBase" id="RU003915"/>
    </source>
</evidence>
<dbReference type="Gene3D" id="3.10.50.40">
    <property type="match status" value="1"/>
</dbReference>
<organism evidence="12 13">
    <name type="scientific">Porphyromonas miyakawae</name>
    <dbReference type="NCBI Taxonomy" id="3137470"/>
    <lineage>
        <taxon>Bacteria</taxon>
        <taxon>Pseudomonadati</taxon>
        <taxon>Bacteroidota</taxon>
        <taxon>Bacteroidia</taxon>
        <taxon>Bacteroidales</taxon>
        <taxon>Porphyromonadaceae</taxon>
        <taxon>Porphyromonas</taxon>
    </lineage>
</organism>
<accession>A0ABQ0E103</accession>
<dbReference type="EC" id="5.2.1.8" evidence="10"/>
<keyword evidence="13" id="KW-1185">Reference proteome</keyword>
<dbReference type="EMBL" id="BAAFSF010000001">
    <property type="protein sequence ID" value="GAB1251395.1"/>
    <property type="molecule type" value="Genomic_DNA"/>
</dbReference>
<comment type="catalytic activity">
    <reaction evidence="1 9 10">
        <text>[protein]-peptidylproline (omega=180) = [protein]-peptidylproline (omega=0)</text>
        <dbReference type="Rhea" id="RHEA:16237"/>
        <dbReference type="Rhea" id="RHEA-COMP:10747"/>
        <dbReference type="Rhea" id="RHEA-COMP:10748"/>
        <dbReference type="ChEBI" id="CHEBI:83833"/>
        <dbReference type="ChEBI" id="CHEBI:83834"/>
        <dbReference type="EC" id="5.2.1.8"/>
    </reaction>
</comment>
<dbReference type="Pfam" id="PF00254">
    <property type="entry name" value="FKBP_C"/>
    <property type="match status" value="1"/>
</dbReference>
<keyword evidence="6" id="KW-0143">Chaperone</keyword>
<evidence type="ECO:0000313" key="12">
    <source>
        <dbReference type="EMBL" id="GAB1251395.1"/>
    </source>
</evidence>
<dbReference type="Gene3D" id="2.40.10.330">
    <property type="match status" value="1"/>
</dbReference>